<comment type="cofactor">
    <cofactor evidence="1 8">
        <name>pyridoxal 5'-phosphate</name>
        <dbReference type="ChEBI" id="CHEBI:597326"/>
    </cofactor>
</comment>
<dbReference type="RefSeq" id="WP_305731364.1">
    <property type="nucleotide sequence ID" value="NZ_OW150024.1"/>
</dbReference>
<dbReference type="PANTHER" id="PTHR32328">
    <property type="entry name" value="L-SERYL-TRNA(SEC) SELENIUM TRANSFERASE"/>
    <property type="match status" value="1"/>
</dbReference>
<dbReference type="Gene3D" id="3.40.640.10">
    <property type="entry name" value="Type I PLP-dependent aspartate aminotransferase-like (Major domain)"/>
    <property type="match status" value="1"/>
</dbReference>
<keyword evidence="11" id="KW-1185">Reference proteome</keyword>
<comment type="pathway">
    <text evidence="8">Aminoacyl-tRNA biosynthesis; selenocysteinyl-tRNA(Sec) biosynthesis; selenocysteinyl-tRNA(Sec) from L-seryl-tRNA(Sec) (bacterial route): step 1/1.</text>
</comment>
<evidence type="ECO:0000256" key="3">
    <source>
        <dbReference type="ARBA" id="ARBA00022679"/>
    </source>
</evidence>
<proteinExistence type="inferred from homology"/>
<sequence length="468" mass="51326">MTTGNDTRCRLPKMDRLLDWPELAPLAHAYGRRQLRSAARTVLEDLRRQLPQHPATDFSAECIVARIQKLLLRQQESGLQRIINGSGVVLHTNLGRSPLPAAARRVLLDTAWGYSNLEFDLTRGERGERSAHVEELLCELTGAEAALVVNNNAAAVLLCLCALSAEREVIVSRGELVEIGGSFRIPDVMRQSGALLVEVGTTNRTHPQDYRQTVSDRTALLLKVHASNFAQVGFTAETSTAELVTIGREVAIPVMVDAGSGCLLDLEPFGIAGEATVQSYVRQGADLVTFSGDKLLGGPQAGLIVGRRNLVQRLKSHPLLRALRIDKLTLAALQETLRLYRDERKAVDQIPTLRMLSMPFGEVTRQARRMVRRLRATLPPAITLRLHDGTSAPGGGSLPLVQLPTRLIEVTVSSLSAHRLEELLRETTPPVIGRIKNDRFLLDVRTMTTDDIPLLAGSLRQALEISHG</sequence>
<dbReference type="HAMAP" id="MF_00423">
    <property type="entry name" value="SelA"/>
    <property type="match status" value="1"/>
</dbReference>
<dbReference type="Pfam" id="PF03841">
    <property type="entry name" value="SelA"/>
    <property type="match status" value="1"/>
</dbReference>
<evidence type="ECO:0000256" key="1">
    <source>
        <dbReference type="ARBA" id="ARBA00001933"/>
    </source>
</evidence>
<evidence type="ECO:0000256" key="4">
    <source>
        <dbReference type="ARBA" id="ARBA00022898"/>
    </source>
</evidence>
<evidence type="ECO:0000259" key="9">
    <source>
        <dbReference type="Pfam" id="PF12390"/>
    </source>
</evidence>
<dbReference type="SUPFAM" id="SSF53383">
    <property type="entry name" value="PLP-dependent transferases"/>
    <property type="match status" value="1"/>
</dbReference>
<dbReference type="PANTHER" id="PTHR32328:SF0">
    <property type="entry name" value="L-SERYL-TRNA(SEC) SELENIUM TRANSFERASE"/>
    <property type="match status" value="1"/>
</dbReference>
<dbReference type="Proteomes" id="UP001295463">
    <property type="component" value="Chromosome"/>
</dbReference>
<reference evidence="10 11" key="1">
    <citation type="submission" date="2022-03" db="EMBL/GenBank/DDBJ databases">
        <authorList>
            <person name="Koch H."/>
        </authorList>
    </citation>
    <scope>NUCLEOTIDE SEQUENCE [LARGE SCALE GENOMIC DNA]</scope>
    <source>
        <strain evidence="10 11">G1</strain>
    </source>
</reference>
<dbReference type="Gene3D" id="3.90.1150.180">
    <property type="match status" value="1"/>
</dbReference>
<dbReference type="InterPro" id="IPR015424">
    <property type="entry name" value="PyrdxlP-dep_Trfase"/>
</dbReference>
<comment type="catalytic activity">
    <reaction evidence="8">
        <text>L-seryl-tRNA(Sec) + selenophosphate + H(+) = L-selenocysteinyl-tRNA(Sec) + phosphate</text>
        <dbReference type="Rhea" id="RHEA:22728"/>
        <dbReference type="Rhea" id="RHEA-COMP:9742"/>
        <dbReference type="Rhea" id="RHEA-COMP:9743"/>
        <dbReference type="ChEBI" id="CHEBI:15378"/>
        <dbReference type="ChEBI" id="CHEBI:16144"/>
        <dbReference type="ChEBI" id="CHEBI:43474"/>
        <dbReference type="ChEBI" id="CHEBI:78533"/>
        <dbReference type="ChEBI" id="CHEBI:78573"/>
        <dbReference type="EC" id="2.9.1.1"/>
    </reaction>
</comment>
<evidence type="ECO:0000313" key="10">
    <source>
        <dbReference type="EMBL" id="CAH2030428.1"/>
    </source>
</evidence>
<feature type="modified residue" description="N6-(pyridoxal phosphate)lysine" evidence="8">
    <location>
        <position position="294"/>
    </location>
</feature>
<dbReference type="InterPro" id="IPR004534">
    <property type="entry name" value="SelA_trans"/>
</dbReference>
<evidence type="ECO:0000256" key="6">
    <source>
        <dbReference type="ARBA" id="ARBA00023266"/>
    </source>
</evidence>
<protein>
    <recommendedName>
        <fullName evidence="8">L-seryl-tRNA(Sec) selenium transferase</fullName>
        <ecNumber evidence="8">2.9.1.1</ecNumber>
    </recommendedName>
    <alternativeName>
        <fullName evidence="8">Selenocysteine synthase</fullName>
        <shortName evidence="8">Sec synthase</shortName>
    </alternativeName>
    <alternativeName>
        <fullName evidence="8">Selenocysteinyl-tRNA(Sec) synthase</fullName>
    </alternativeName>
</protein>
<evidence type="ECO:0000256" key="2">
    <source>
        <dbReference type="ARBA" id="ARBA00022490"/>
    </source>
</evidence>
<dbReference type="InterPro" id="IPR018319">
    <property type="entry name" value="SelA-like"/>
</dbReference>
<comment type="subcellular location">
    <subcellularLocation>
        <location evidence="8">Cytoplasm</location>
    </subcellularLocation>
</comment>
<feature type="domain" description="L-seryl-tRNA selenium transferase N-terminal" evidence="9">
    <location>
        <begin position="10"/>
        <end position="47"/>
    </location>
</feature>
<dbReference type="EC" id="2.9.1.1" evidence="8"/>
<evidence type="ECO:0000256" key="7">
    <source>
        <dbReference type="ARBA" id="ARBA00044507"/>
    </source>
</evidence>
<organism evidence="10 11">
    <name type="scientific">Trichlorobacter ammonificans</name>
    <dbReference type="NCBI Taxonomy" id="2916410"/>
    <lineage>
        <taxon>Bacteria</taxon>
        <taxon>Pseudomonadati</taxon>
        <taxon>Thermodesulfobacteriota</taxon>
        <taxon>Desulfuromonadia</taxon>
        <taxon>Geobacterales</taxon>
        <taxon>Geobacteraceae</taxon>
        <taxon>Trichlorobacter</taxon>
    </lineage>
</organism>
<dbReference type="InterPro" id="IPR015421">
    <property type="entry name" value="PyrdxlP-dep_Trfase_major"/>
</dbReference>
<keyword evidence="3 8" id="KW-0808">Transferase</keyword>
<keyword evidence="4 8" id="KW-0663">Pyridoxal phosphate</keyword>
<gene>
    <name evidence="8 10" type="primary">selA</name>
    <name evidence="10" type="ORF">GEAMG1_0616</name>
</gene>
<comment type="similarity">
    <text evidence="7 8">Belongs to the SelA family.</text>
</comment>
<dbReference type="GO" id="GO:0004125">
    <property type="term" value="F:L-seryl-tRNA(Sec) selenium transferase activity"/>
    <property type="evidence" value="ECO:0007669"/>
    <property type="project" value="UniProtKB-EC"/>
</dbReference>
<dbReference type="EMBL" id="OW150024">
    <property type="protein sequence ID" value="CAH2030428.1"/>
    <property type="molecule type" value="Genomic_DNA"/>
</dbReference>
<keyword evidence="2 8" id="KW-0963">Cytoplasm</keyword>
<accession>A0ABN8HCD0</accession>
<evidence type="ECO:0000256" key="5">
    <source>
        <dbReference type="ARBA" id="ARBA00022917"/>
    </source>
</evidence>
<dbReference type="InterPro" id="IPR025862">
    <property type="entry name" value="SelA_trans_N_dom"/>
</dbReference>
<keyword evidence="5 8" id="KW-0648">Protein biosynthesis</keyword>
<evidence type="ECO:0000256" key="8">
    <source>
        <dbReference type="HAMAP-Rule" id="MF_00423"/>
    </source>
</evidence>
<comment type="function">
    <text evidence="8">Converts seryl-tRNA(Sec) to selenocysteinyl-tRNA(Sec) required for selenoprotein biosynthesis.</text>
</comment>
<evidence type="ECO:0000313" key="11">
    <source>
        <dbReference type="Proteomes" id="UP001295463"/>
    </source>
</evidence>
<dbReference type="NCBIfam" id="TIGR00474">
    <property type="entry name" value="selA"/>
    <property type="match status" value="1"/>
</dbReference>
<dbReference type="Pfam" id="PF12390">
    <property type="entry name" value="Se-cys_synth_N"/>
    <property type="match status" value="1"/>
</dbReference>
<keyword evidence="6 8" id="KW-0711">Selenium</keyword>
<name>A0ABN8HCD0_9BACT</name>